<proteinExistence type="predicted"/>
<evidence type="ECO:0000313" key="2">
    <source>
        <dbReference type="Proteomes" id="UP000247780"/>
    </source>
</evidence>
<keyword evidence="1" id="KW-0378">Hydrolase</keyword>
<name>A0ABX5MAT6_9PROT</name>
<evidence type="ECO:0000313" key="1">
    <source>
        <dbReference type="EMBL" id="PXV83734.1"/>
    </source>
</evidence>
<dbReference type="RefSeq" id="WP_011635127.1">
    <property type="nucleotide sequence ID" value="NZ_FMTW01000011.1"/>
</dbReference>
<dbReference type="InterPro" id="IPR017532">
    <property type="entry name" value="Hydrolase-2_PEP"/>
</dbReference>
<dbReference type="GO" id="GO:0016787">
    <property type="term" value="F:hydrolase activity"/>
    <property type="evidence" value="ECO:0007669"/>
    <property type="project" value="UniProtKB-KW"/>
</dbReference>
<dbReference type="EMBL" id="QICQ01000003">
    <property type="protein sequence ID" value="PXV83734.1"/>
    <property type="molecule type" value="Genomic_DNA"/>
</dbReference>
<organism evidence="1 2">
    <name type="scientific">Nitrosomonas eutropha</name>
    <dbReference type="NCBI Taxonomy" id="916"/>
    <lineage>
        <taxon>Bacteria</taxon>
        <taxon>Pseudomonadati</taxon>
        <taxon>Pseudomonadota</taxon>
        <taxon>Betaproteobacteria</taxon>
        <taxon>Nitrosomonadales</taxon>
        <taxon>Nitrosomonadaceae</taxon>
        <taxon>Nitrosomonas</taxon>
    </lineage>
</organism>
<dbReference type="InterPro" id="IPR029058">
    <property type="entry name" value="AB_hydrolase_fold"/>
</dbReference>
<sequence length="284" mass="31254">MNNQPAEPFFLDASPGKRFCLYHPPGKGVPLSQAFIYIHPFAEEMNKSRRMAALQARVFAAMGFGVLQIDLYGCGDSEGDFGDATWEIWKGDIAHARLWLIQQGFASIHFWGLRLGALLALDYAKNEEAEDDPVKFVLWQPVGNGKSFLTQFLRLKLVSKLMSDDTDKATNVQDFREKLGVGEALEIAGYTLSSAMAAAIDALKLGQLIVKNSEVYWFEITPDTGRGLSPASTSIVETWSQSGICPKVLLMPGLPFWATQEISECHELLAATTKAVESSFGVQP</sequence>
<gene>
    <name evidence="1" type="ORF">C8R14_10330</name>
</gene>
<dbReference type="Proteomes" id="UP000247780">
    <property type="component" value="Unassembled WGS sequence"/>
</dbReference>
<comment type="caution">
    <text evidence="1">The sequence shown here is derived from an EMBL/GenBank/DDBJ whole genome shotgun (WGS) entry which is preliminary data.</text>
</comment>
<protein>
    <submittedName>
        <fullName evidence="1">Exosortase A-associated hydrolase 2</fullName>
    </submittedName>
</protein>
<dbReference type="NCBIfam" id="TIGR03101">
    <property type="entry name" value="hydr2_PEP"/>
    <property type="match status" value="1"/>
</dbReference>
<reference evidence="1 2" key="1">
    <citation type="submission" date="2018-04" db="EMBL/GenBank/DDBJ databases">
        <title>Active sludge and wastewater microbial communities from Klosterneuburg, Austria.</title>
        <authorList>
            <person name="Wagner M."/>
        </authorList>
    </citation>
    <scope>NUCLEOTIDE SEQUENCE [LARGE SCALE GENOMIC DNA]</scope>
    <source>
        <strain evidence="1 2">Nm 57</strain>
    </source>
</reference>
<dbReference type="SUPFAM" id="SSF53474">
    <property type="entry name" value="alpha/beta-Hydrolases"/>
    <property type="match status" value="1"/>
</dbReference>
<dbReference type="Gene3D" id="3.40.50.1820">
    <property type="entry name" value="alpha/beta hydrolase"/>
    <property type="match status" value="1"/>
</dbReference>
<keyword evidence="2" id="KW-1185">Reference proteome</keyword>
<accession>A0ABX5MAT6</accession>